<dbReference type="InterPro" id="IPR004370">
    <property type="entry name" value="4-OT-like_dom"/>
</dbReference>
<protein>
    <submittedName>
        <fullName evidence="3">4-oxalocrotonate tautomerase</fullName>
    </submittedName>
</protein>
<comment type="caution">
    <text evidence="3">The sequence shown here is derived from an EMBL/GenBank/DDBJ whole genome shotgun (WGS) entry which is preliminary data.</text>
</comment>
<dbReference type="Pfam" id="PF01361">
    <property type="entry name" value="Tautomerase"/>
    <property type="match status" value="1"/>
</dbReference>
<dbReference type="SUPFAM" id="SSF55331">
    <property type="entry name" value="Tautomerase/MIF"/>
    <property type="match status" value="1"/>
</dbReference>
<feature type="domain" description="4-oxalocrotonate tautomerase-like" evidence="2">
    <location>
        <begin position="13"/>
        <end position="58"/>
    </location>
</feature>
<evidence type="ECO:0000313" key="3">
    <source>
        <dbReference type="EMBL" id="PXW64550.1"/>
    </source>
</evidence>
<dbReference type="Proteomes" id="UP000248021">
    <property type="component" value="Unassembled WGS sequence"/>
</dbReference>
<dbReference type="OrthoDB" id="1438441at2"/>
<proteinExistence type="predicted"/>
<keyword evidence="4" id="KW-1185">Reference proteome</keyword>
<gene>
    <name evidence="3" type="ORF">C7450_101305</name>
</gene>
<dbReference type="InterPro" id="IPR014347">
    <property type="entry name" value="Tautomerase/MIF_sf"/>
</dbReference>
<evidence type="ECO:0000313" key="4">
    <source>
        <dbReference type="Proteomes" id="UP000248021"/>
    </source>
</evidence>
<keyword evidence="1" id="KW-0413">Isomerase</keyword>
<dbReference type="GO" id="GO:0016853">
    <property type="term" value="F:isomerase activity"/>
    <property type="evidence" value="ECO:0007669"/>
    <property type="project" value="UniProtKB-KW"/>
</dbReference>
<accession>A0A2V3UIF8</accession>
<dbReference type="EMBL" id="QJJK01000001">
    <property type="protein sequence ID" value="PXW64550.1"/>
    <property type="molecule type" value="Genomic_DNA"/>
</dbReference>
<name>A0A2V3UIF8_9HYPH</name>
<dbReference type="AlphaFoldDB" id="A0A2V3UIF8"/>
<dbReference type="Gene3D" id="3.30.429.10">
    <property type="entry name" value="Macrophage Migration Inhibitory Factor"/>
    <property type="match status" value="1"/>
</dbReference>
<evidence type="ECO:0000256" key="1">
    <source>
        <dbReference type="ARBA" id="ARBA00023235"/>
    </source>
</evidence>
<organism evidence="3 4">
    <name type="scientific">Chelatococcus asaccharovorans</name>
    <dbReference type="NCBI Taxonomy" id="28210"/>
    <lineage>
        <taxon>Bacteria</taxon>
        <taxon>Pseudomonadati</taxon>
        <taxon>Pseudomonadota</taxon>
        <taxon>Alphaproteobacteria</taxon>
        <taxon>Hyphomicrobiales</taxon>
        <taxon>Chelatococcaceae</taxon>
        <taxon>Chelatococcus</taxon>
    </lineage>
</organism>
<evidence type="ECO:0000259" key="2">
    <source>
        <dbReference type="Pfam" id="PF01361"/>
    </source>
</evidence>
<sequence>MPLIIYEAGQMKPDVKAELMRRLTDVAVEVTGISKALFFVSVHELPDSDIAVGGVTVTELKAQLAAERGG</sequence>
<reference evidence="3 4" key="1">
    <citation type="submission" date="2018-05" db="EMBL/GenBank/DDBJ databases">
        <title>Genomic Encyclopedia of Type Strains, Phase IV (KMG-IV): sequencing the most valuable type-strain genomes for metagenomic binning, comparative biology and taxonomic classification.</title>
        <authorList>
            <person name="Goeker M."/>
        </authorList>
    </citation>
    <scope>NUCLEOTIDE SEQUENCE [LARGE SCALE GENOMIC DNA]</scope>
    <source>
        <strain evidence="3 4">DSM 6462</strain>
    </source>
</reference>